<dbReference type="GO" id="GO:0005634">
    <property type="term" value="C:nucleus"/>
    <property type="evidence" value="ECO:0007669"/>
    <property type="project" value="TreeGrafter"/>
</dbReference>
<dbReference type="Gene3D" id="1.10.472.10">
    <property type="entry name" value="Cyclin-like"/>
    <property type="match status" value="1"/>
</dbReference>
<dbReference type="Proteomes" id="UP000789831">
    <property type="component" value="Unassembled WGS sequence"/>
</dbReference>
<dbReference type="PANTHER" id="PTHR15615">
    <property type="match status" value="1"/>
</dbReference>
<feature type="region of interest" description="Disordered" evidence="1">
    <location>
        <begin position="638"/>
        <end position="664"/>
    </location>
</feature>
<feature type="compositionally biased region" description="Low complexity" evidence="1">
    <location>
        <begin position="90"/>
        <end position="105"/>
    </location>
</feature>
<dbReference type="SUPFAM" id="SSF47954">
    <property type="entry name" value="Cyclin-like"/>
    <property type="match status" value="1"/>
</dbReference>
<dbReference type="CDD" id="cd20557">
    <property type="entry name" value="CYCLIN_ScPCL1-like"/>
    <property type="match status" value="1"/>
</dbReference>
<feature type="compositionally biased region" description="Basic and acidic residues" evidence="1">
    <location>
        <begin position="455"/>
        <end position="465"/>
    </location>
</feature>
<protein>
    <submittedName>
        <fullName evidence="2">6671_t:CDS:1</fullName>
    </submittedName>
</protein>
<feature type="region of interest" description="Disordered" evidence="1">
    <location>
        <begin position="78"/>
        <end position="105"/>
    </location>
</feature>
<dbReference type="AlphaFoldDB" id="A0A9N8W4J7"/>
<keyword evidence="3" id="KW-1185">Reference proteome</keyword>
<dbReference type="InterPro" id="IPR013922">
    <property type="entry name" value="Cyclin_PHO80-like"/>
</dbReference>
<proteinExistence type="predicted"/>
<dbReference type="GO" id="GO:0019901">
    <property type="term" value="F:protein kinase binding"/>
    <property type="evidence" value="ECO:0007669"/>
    <property type="project" value="InterPro"/>
</dbReference>
<reference evidence="2" key="1">
    <citation type="submission" date="2021-06" db="EMBL/GenBank/DDBJ databases">
        <authorList>
            <person name="Kallberg Y."/>
            <person name="Tangrot J."/>
            <person name="Rosling A."/>
        </authorList>
    </citation>
    <scope>NUCLEOTIDE SEQUENCE</scope>
    <source>
        <strain evidence="2">MT106</strain>
    </source>
</reference>
<gene>
    <name evidence="2" type="ORF">AGERDE_LOCUS3031</name>
</gene>
<dbReference type="InterPro" id="IPR036915">
    <property type="entry name" value="Cyclin-like_sf"/>
</dbReference>
<evidence type="ECO:0000313" key="2">
    <source>
        <dbReference type="EMBL" id="CAG8476986.1"/>
    </source>
</evidence>
<evidence type="ECO:0000313" key="3">
    <source>
        <dbReference type="Proteomes" id="UP000789831"/>
    </source>
</evidence>
<dbReference type="GO" id="GO:0000307">
    <property type="term" value="C:cyclin-dependent protein kinase holoenzyme complex"/>
    <property type="evidence" value="ECO:0007669"/>
    <property type="project" value="TreeGrafter"/>
</dbReference>
<dbReference type="EMBL" id="CAJVPL010000273">
    <property type="protein sequence ID" value="CAG8476986.1"/>
    <property type="molecule type" value="Genomic_DNA"/>
</dbReference>
<dbReference type="OrthoDB" id="286814at2759"/>
<feature type="region of interest" description="Disordered" evidence="1">
    <location>
        <begin position="448"/>
        <end position="467"/>
    </location>
</feature>
<comment type="caution">
    <text evidence="2">The sequence shown here is derived from an EMBL/GenBank/DDBJ whole genome shotgun (WGS) entry which is preliminary data.</text>
</comment>
<accession>A0A9N8W4J7</accession>
<dbReference type="PANTHER" id="PTHR15615:SF36">
    <property type="entry name" value="PHO85 CYCLIN-5"/>
    <property type="match status" value="1"/>
</dbReference>
<dbReference type="Pfam" id="PF08613">
    <property type="entry name" value="Cyclin"/>
    <property type="match status" value="1"/>
</dbReference>
<dbReference type="GO" id="GO:0016538">
    <property type="term" value="F:cyclin-dependent protein serine/threonine kinase regulator activity"/>
    <property type="evidence" value="ECO:0007669"/>
    <property type="project" value="TreeGrafter"/>
</dbReference>
<evidence type="ECO:0000256" key="1">
    <source>
        <dbReference type="SAM" id="MobiDB-lite"/>
    </source>
</evidence>
<name>A0A9N8W4J7_9GLOM</name>
<sequence>MLQVESLLLSKIHYQQDPSQQLSLQNPASCSGAGYTHQNGSAFWTAVASSSSTLNNQQVPHSPVSSSFSSDEDEIITKKSFDVSPGRTASYSSEGSISSSPLQSSSGSSMIFLSPSMMNVEQSLPNPRYAQNQQTVVDTNFVVQKYQASQTREILDDRKYDPPDSYCRTFIDSGSKKSTSSLSSNLEHYKLTNSIPNKNTDLNTPVIAIHRGSGKRMKTEHGSINGLIKDASQSGSYESQSITNRNVLCISPESTLNEFSKMHITHTSQQQESYPISLPLPKLKMLPPPQRAMSDTFMYTQSKDQHKRSRSFSEEENREIHAFMSSHDSHRNHDSKSRIIAASSRLGPNQRYFLQQQQSKVKNENFNGNHHAKKAEKQRLLKTLWVSRDTASLIIEVIWSHFHINPAAKIIPLRVFLQETLRRSRTSYSTLQTALFYLFRIKTQITSHQPMTAKPEPRAPKRDNNDPATCGRRMFLAALIIASKYLQDRNYSNKAWSKISGLPVKEINQNEIVFLKLIDYNLFISEDIFKRWSSLLLTHIQAISGSSMKNANSFRLTENQREVERFREKLRTMDPKTMECQHNRGGDLADIFLITPDQSAPATPQESSDPINKDTRNVQKLSGILSPQEMDTKMQTENNGSIMDYDCSSSTHTPTMIYAQPNSQ</sequence>
<organism evidence="2 3">
    <name type="scientific">Ambispora gerdemannii</name>
    <dbReference type="NCBI Taxonomy" id="144530"/>
    <lineage>
        <taxon>Eukaryota</taxon>
        <taxon>Fungi</taxon>
        <taxon>Fungi incertae sedis</taxon>
        <taxon>Mucoromycota</taxon>
        <taxon>Glomeromycotina</taxon>
        <taxon>Glomeromycetes</taxon>
        <taxon>Archaeosporales</taxon>
        <taxon>Ambisporaceae</taxon>
        <taxon>Ambispora</taxon>
    </lineage>
</organism>